<dbReference type="InterPro" id="IPR036386">
    <property type="entry name" value="HscB_C_sf"/>
</dbReference>
<evidence type="ECO:0000313" key="6">
    <source>
        <dbReference type="Proteomes" id="UP000565441"/>
    </source>
</evidence>
<evidence type="ECO:0000259" key="4">
    <source>
        <dbReference type="SMART" id="SM00271"/>
    </source>
</evidence>
<protein>
    <recommendedName>
        <fullName evidence="4">J domain-containing protein</fullName>
    </recommendedName>
</protein>
<dbReference type="SUPFAM" id="SSF47144">
    <property type="entry name" value="HSC20 (HSCB), C-terminal oligomerisation domain"/>
    <property type="match status" value="1"/>
</dbReference>
<organism evidence="5 6">
    <name type="scientific">Tricholomella constricta</name>
    <dbReference type="NCBI Taxonomy" id="117010"/>
    <lineage>
        <taxon>Eukaryota</taxon>
        <taxon>Fungi</taxon>
        <taxon>Dikarya</taxon>
        <taxon>Basidiomycota</taxon>
        <taxon>Agaricomycotina</taxon>
        <taxon>Agaricomycetes</taxon>
        <taxon>Agaricomycetidae</taxon>
        <taxon>Agaricales</taxon>
        <taxon>Tricholomatineae</taxon>
        <taxon>Lyophyllaceae</taxon>
        <taxon>Tricholomella</taxon>
    </lineage>
</organism>
<accession>A0A8H5GSL6</accession>
<feature type="domain" description="J" evidence="4">
    <location>
        <begin position="54"/>
        <end position="122"/>
    </location>
</feature>
<dbReference type="GO" id="GO:0005739">
    <property type="term" value="C:mitochondrion"/>
    <property type="evidence" value="ECO:0007669"/>
    <property type="project" value="TreeGrafter"/>
</dbReference>
<evidence type="ECO:0000256" key="2">
    <source>
        <dbReference type="ARBA" id="ARBA00023186"/>
    </source>
</evidence>
<dbReference type="Gene3D" id="1.20.1280.20">
    <property type="entry name" value="HscB, C-terminal domain"/>
    <property type="match status" value="1"/>
</dbReference>
<dbReference type="GO" id="GO:0001671">
    <property type="term" value="F:ATPase activator activity"/>
    <property type="evidence" value="ECO:0007669"/>
    <property type="project" value="InterPro"/>
</dbReference>
<proteinExistence type="inferred from homology"/>
<dbReference type="Gene3D" id="1.10.287.110">
    <property type="entry name" value="DnaJ domain"/>
    <property type="match status" value="1"/>
</dbReference>
<dbReference type="SUPFAM" id="SSF46565">
    <property type="entry name" value="Chaperone J-domain"/>
    <property type="match status" value="1"/>
</dbReference>
<dbReference type="GO" id="GO:0051087">
    <property type="term" value="F:protein-folding chaperone binding"/>
    <property type="evidence" value="ECO:0007669"/>
    <property type="project" value="InterPro"/>
</dbReference>
<reference evidence="5 6" key="1">
    <citation type="journal article" date="2020" name="ISME J.">
        <title>Uncovering the hidden diversity of litter-decomposition mechanisms in mushroom-forming fungi.</title>
        <authorList>
            <person name="Floudas D."/>
            <person name="Bentzer J."/>
            <person name="Ahren D."/>
            <person name="Johansson T."/>
            <person name="Persson P."/>
            <person name="Tunlid A."/>
        </authorList>
    </citation>
    <scope>NUCLEOTIDE SEQUENCE [LARGE SCALE GENOMIC DNA]</scope>
    <source>
        <strain evidence="5 6">CBS 661.87</strain>
    </source>
</reference>
<name>A0A8H5GSL6_9AGAR</name>
<dbReference type="InterPro" id="IPR036869">
    <property type="entry name" value="J_dom_sf"/>
</dbReference>
<comment type="similarity">
    <text evidence="1">Belongs to the HscB family.</text>
</comment>
<dbReference type="InterPro" id="IPR009073">
    <property type="entry name" value="HscB_oligo_C"/>
</dbReference>
<dbReference type="PANTHER" id="PTHR14021">
    <property type="entry name" value="IRON-SULFUR CLUSTER CO-CHAPERONE PROTEIN HSCB"/>
    <property type="match status" value="1"/>
</dbReference>
<dbReference type="Proteomes" id="UP000565441">
    <property type="component" value="Unassembled WGS sequence"/>
</dbReference>
<evidence type="ECO:0000256" key="1">
    <source>
        <dbReference type="ARBA" id="ARBA00010476"/>
    </source>
</evidence>
<dbReference type="GO" id="GO:0044571">
    <property type="term" value="P:[2Fe-2S] cluster assembly"/>
    <property type="evidence" value="ECO:0007669"/>
    <property type="project" value="InterPro"/>
</dbReference>
<dbReference type="EMBL" id="JAACJP010000053">
    <property type="protein sequence ID" value="KAF5370243.1"/>
    <property type="molecule type" value="Genomic_DNA"/>
</dbReference>
<dbReference type="InterPro" id="IPR004640">
    <property type="entry name" value="HscB"/>
</dbReference>
<dbReference type="OrthoDB" id="448954at2759"/>
<keyword evidence="6" id="KW-1185">Reference proteome</keyword>
<dbReference type="AlphaFoldDB" id="A0A8H5GSL6"/>
<comment type="caution">
    <text evidence="5">The sequence shown here is derived from an EMBL/GenBank/DDBJ whole genome shotgun (WGS) entry which is preliminary data.</text>
</comment>
<dbReference type="NCBIfam" id="TIGR00714">
    <property type="entry name" value="hscB"/>
    <property type="match status" value="1"/>
</dbReference>
<feature type="coiled-coil region" evidence="3">
    <location>
        <begin position="163"/>
        <end position="190"/>
    </location>
</feature>
<dbReference type="PANTHER" id="PTHR14021:SF15">
    <property type="entry name" value="IRON-SULFUR CLUSTER CO-CHAPERONE PROTEIN HSCB"/>
    <property type="match status" value="1"/>
</dbReference>
<dbReference type="Pfam" id="PF07743">
    <property type="entry name" value="HSCB_C"/>
    <property type="match status" value="1"/>
</dbReference>
<keyword evidence="2" id="KW-0143">Chaperone</keyword>
<evidence type="ECO:0000256" key="3">
    <source>
        <dbReference type="SAM" id="Coils"/>
    </source>
</evidence>
<gene>
    <name evidence="5" type="ORF">D9615_010075</name>
</gene>
<sequence>MLSIRRHILRQRPARLFHSSVPRSRPCPSCSRPLPSSLPACINCGHISSLSQNTKHHDIFDLPYEPNPFVVDISTLKQRFRNAQALCHPDSWASKGSNKQDIAQALSGRINEAYQCLLNPLSRAEYILQRHHVPISETEHVEDIEFMAEIMQARETVEEAEDVAEIEILLQQNNIEIKRTEEELEGAVGKAQWADVKSAAIRLRYLQGIQSAAKKWLDNH</sequence>
<dbReference type="InterPro" id="IPR001623">
    <property type="entry name" value="DnaJ_domain"/>
</dbReference>
<dbReference type="CDD" id="cd06257">
    <property type="entry name" value="DnaJ"/>
    <property type="match status" value="1"/>
</dbReference>
<dbReference type="GO" id="GO:0051259">
    <property type="term" value="P:protein complex oligomerization"/>
    <property type="evidence" value="ECO:0007669"/>
    <property type="project" value="InterPro"/>
</dbReference>
<evidence type="ECO:0000313" key="5">
    <source>
        <dbReference type="EMBL" id="KAF5370243.1"/>
    </source>
</evidence>
<keyword evidence="3" id="KW-0175">Coiled coil</keyword>
<dbReference type="SMART" id="SM00271">
    <property type="entry name" value="DnaJ"/>
    <property type="match status" value="1"/>
</dbReference>